<dbReference type="InterPro" id="IPR002869">
    <property type="entry name" value="Pyrv_flavodox_OxRed_cen"/>
</dbReference>
<dbReference type="EMBL" id="JAHJDP010000034">
    <property type="protein sequence ID" value="MBU2690693.1"/>
    <property type="molecule type" value="Genomic_DNA"/>
</dbReference>
<dbReference type="InterPro" id="IPR029061">
    <property type="entry name" value="THDP-binding"/>
</dbReference>
<dbReference type="InterPro" id="IPR050722">
    <property type="entry name" value="Pyruvate:ferred/Flavod_OxRd"/>
</dbReference>
<dbReference type="Gene3D" id="3.40.50.920">
    <property type="match status" value="1"/>
</dbReference>
<dbReference type="FunFam" id="3.40.50.970:FF:000022">
    <property type="entry name" value="2-oxoglutarate ferredoxin oxidoreductase alpha subunit"/>
    <property type="match status" value="1"/>
</dbReference>
<reference evidence="4" key="1">
    <citation type="submission" date="2021-05" db="EMBL/GenBank/DDBJ databases">
        <title>Energy efficiency and biological interactions define the core microbiome of deep oligotrophic groundwater.</title>
        <authorList>
            <person name="Mehrshad M."/>
            <person name="Lopez-Fernandez M."/>
            <person name="Bell E."/>
            <person name="Bernier-Latmani R."/>
            <person name="Bertilsson S."/>
            <person name="Dopson M."/>
        </authorList>
    </citation>
    <scope>NUCLEOTIDE SEQUENCE</scope>
    <source>
        <strain evidence="4">Modern_marine.mb.64</strain>
    </source>
</reference>
<dbReference type="Proteomes" id="UP000777784">
    <property type="component" value="Unassembled WGS sequence"/>
</dbReference>
<dbReference type="PANTHER" id="PTHR32154:SF20">
    <property type="entry name" value="2-OXOGLUTARATE OXIDOREDUCTASE SUBUNIT KORA"/>
    <property type="match status" value="1"/>
</dbReference>
<evidence type="ECO:0000313" key="5">
    <source>
        <dbReference type="Proteomes" id="UP000777784"/>
    </source>
</evidence>
<dbReference type="SUPFAM" id="SSF52922">
    <property type="entry name" value="TK C-terminal domain-like"/>
    <property type="match status" value="1"/>
</dbReference>
<name>A0A948RTF7_UNCEI</name>
<keyword evidence="1" id="KW-0560">Oxidoreductase</keyword>
<dbReference type="InterPro" id="IPR009014">
    <property type="entry name" value="Transketo_C/PFOR_II"/>
</dbReference>
<dbReference type="Gene3D" id="3.40.920.10">
    <property type="entry name" value="Pyruvate-ferredoxin oxidoreductase, PFOR, domain III"/>
    <property type="match status" value="1"/>
</dbReference>
<dbReference type="NCBIfam" id="TIGR03710">
    <property type="entry name" value="OAFO_sf"/>
    <property type="match status" value="1"/>
</dbReference>
<dbReference type="SUPFAM" id="SSF53323">
    <property type="entry name" value="Pyruvate-ferredoxin oxidoreductase, PFOR, domain III"/>
    <property type="match status" value="1"/>
</dbReference>
<dbReference type="Pfam" id="PF01855">
    <property type="entry name" value="POR_N"/>
    <property type="match status" value="1"/>
</dbReference>
<sequence length="623" mass="67659">METQHRAPVRLGEHIVEIVSDSGEGAQKAGQTFGMVSAKKGNGVWTVEIIPAEIKPPSRSPAGASGIRVRIGSTDMTNMGDEADLVVAFNEQVLYGRIAQGAYKKGTHVILENKWADDPIEAIRGQYAAALQDFENRGYIVHELPMEAACREITPNPLLGKNMFVLGMLCHIYQRGLEEAKNEIALIFSRKGEKVISLNHRLLEAGEIFAAENLDLCYEIPPWPNDKPLIVSNGNQAIGLGVMAAGMETVAMYPITPATSASHYIASIIHKVGGCLHQAEDEIAAIGFALGSSYAGKTTCTITSGPGMALKTEFIGLGVMAEIPLVIVVVQRGGPSTGLPTKVEQGDLLAAAFGAPGDAPKVIMAAATIEECFHFMITARRLAEAFRTPVMVLTDANLATGVQPYPRPQVNAEWYPPPLDQSPWDKNTPPYDWDEQTGLSPRPIPGQPGGEYVLTGLAHTNYSKVAYDPYSNQIGCNMRSRKMATLQQTLKPPKIHGDPEGDLLVVGWGSTLGSIDEAVDRIRAEGRKISSLHLRFLSPLEPGLKEIFARFRKVMTVEINYSDQLDQPGITPENRRPAQLAYILRAMTAVDVDFWSTVPGQPLPPGLVYKEIIRIHDAMKGDV</sequence>
<dbReference type="InterPro" id="IPR002880">
    <property type="entry name" value="Pyrv_Fd/Flavodoxin_OxRdtase_N"/>
</dbReference>
<feature type="domain" description="Pyruvate flavodoxin/ferredoxin oxidoreductase pyrimidine binding" evidence="3">
    <location>
        <begin position="241"/>
        <end position="462"/>
    </location>
</feature>
<proteinExistence type="predicted"/>
<organism evidence="4 5">
    <name type="scientific">Eiseniibacteriota bacterium</name>
    <dbReference type="NCBI Taxonomy" id="2212470"/>
    <lineage>
        <taxon>Bacteria</taxon>
        <taxon>Candidatus Eiseniibacteriota</taxon>
    </lineage>
</organism>
<evidence type="ECO:0000313" key="4">
    <source>
        <dbReference type="EMBL" id="MBU2690693.1"/>
    </source>
</evidence>
<protein>
    <submittedName>
        <fullName evidence="4">2-oxoacid:acceptor oxidoreductase subunit alpha</fullName>
    </submittedName>
</protein>
<dbReference type="Gene3D" id="3.40.50.970">
    <property type="match status" value="1"/>
</dbReference>
<dbReference type="InterPro" id="IPR019752">
    <property type="entry name" value="Pyrv/ketoisovalerate_OxRed_cat"/>
</dbReference>
<dbReference type="PANTHER" id="PTHR32154">
    <property type="entry name" value="PYRUVATE-FLAVODOXIN OXIDOREDUCTASE-RELATED"/>
    <property type="match status" value="1"/>
</dbReference>
<dbReference type="CDD" id="cd07034">
    <property type="entry name" value="TPP_PYR_PFOR_IOR-alpha_like"/>
    <property type="match status" value="1"/>
</dbReference>
<feature type="domain" description="Pyruvate/ketoisovalerate oxidoreductase catalytic" evidence="2">
    <location>
        <begin position="23"/>
        <end position="206"/>
    </location>
</feature>
<gene>
    <name evidence="4" type="ORF">KJ970_07165</name>
</gene>
<dbReference type="SUPFAM" id="SSF52518">
    <property type="entry name" value="Thiamin diphosphate-binding fold (THDP-binding)"/>
    <property type="match status" value="1"/>
</dbReference>
<dbReference type="Pfam" id="PF01558">
    <property type="entry name" value="POR"/>
    <property type="match status" value="1"/>
</dbReference>
<dbReference type="GO" id="GO:0006979">
    <property type="term" value="P:response to oxidative stress"/>
    <property type="evidence" value="ECO:0007669"/>
    <property type="project" value="TreeGrafter"/>
</dbReference>
<comment type="caution">
    <text evidence="4">The sequence shown here is derived from an EMBL/GenBank/DDBJ whole genome shotgun (WGS) entry which is preliminary data.</text>
</comment>
<evidence type="ECO:0000256" key="1">
    <source>
        <dbReference type="ARBA" id="ARBA00023002"/>
    </source>
</evidence>
<evidence type="ECO:0000259" key="2">
    <source>
        <dbReference type="Pfam" id="PF01558"/>
    </source>
</evidence>
<accession>A0A948RTF7</accession>
<dbReference type="AlphaFoldDB" id="A0A948RTF7"/>
<evidence type="ECO:0000259" key="3">
    <source>
        <dbReference type="Pfam" id="PF01855"/>
    </source>
</evidence>
<dbReference type="GO" id="GO:0016903">
    <property type="term" value="F:oxidoreductase activity, acting on the aldehyde or oxo group of donors"/>
    <property type="evidence" value="ECO:0007669"/>
    <property type="project" value="InterPro"/>
</dbReference>
<dbReference type="InterPro" id="IPR022367">
    <property type="entry name" value="2-oxoacid/accept_OxRdtase_asu"/>
</dbReference>